<dbReference type="InterPro" id="IPR036277">
    <property type="entry name" value="SMC_hinge_sf"/>
</dbReference>
<reference evidence="7" key="2">
    <citation type="submission" date="2025-08" db="UniProtKB">
        <authorList>
            <consortium name="Ensembl"/>
        </authorList>
    </citation>
    <scope>IDENTIFICATION</scope>
</reference>
<dbReference type="PANTHER" id="PTHR22640:SF2">
    <property type="entry name" value="STRUCTURAL MAINTENANCE OF CHROMOSOMES FLEXIBLE HINGE DOMAIN-CONTAINING PROTEIN 1"/>
    <property type="match status" value="1"/>
</dbReference>
<dbReference type="GeneTree" id="ENSGT00390000006950"/>
<dbReference type="Pfam" id="PF26195">
    <property type="entry name" value="Ig_SMCHD1_2nd"/>
    <property type="match status" value="1"/>
</dbReference>
<evidence type="ECO:0000259" key="6">
    <source>
        <dbReference type="PROSITE" id="PS51041"/>
    </source>
</evidence>
<evidence type="ECO:0000313" key="8">
    <source>
        <dbReference type="Proteomes" id="UP000265140"/>
    </source>
</evidence>
<dbReference type="InterPro" id="IPR058615">
    <property type="entry name" value="Ig_SMCHD1_6th"/>
</dbReference>
<dbReference type="Ensembl" id="ENSELUT00000108925.1">
    <property type="protein sequence ID" value="ENSELUP00000087539.1"/>
    <property type="gene ID" value="ENSELUG00000008441.3"/>
</dbReference>
<name>A0AAY5KEK7_ESOLU</name>
<dbReference type="Gene3D" id="3.30.70.1620">
    <property type="match status" value="1"/>
</dbReference>
<keyword evidence="2" id="KW-0158">Chromosome</keyword>
<dbReference type="Pfam" id="PF26199">
    <property type="entry name" value="Ig_SMCHD1_8th"/>
    <property type="match status" value="1"/>
</dbReference>
<gene>
    <name evidence="7" type="primary">SMCHD1</name>
</gene>
<keyword evidence="3" id="KW-0732">Signal</keyword>
<dbReference type="Pfam" id="PF07546">
    <property type="entry name" value="EMI"/>
    <property type="match status" value="1"/>
</dbReference>
<dbReference type="SMART" id="SM00968">
    <property type="entry name" value="SMC_hinge"/>
    <property type="match status" value="1"/>
</dbReference>
<dbReference type="InterPro" id="IPR058611">
    <property type="entry name" value="Ig_SMCHD1_1st"/>
</dbReference>
<dbReference type="Pfam" id="PF06470">
    <property type="entry name" value="SMC_hinge"/>
    <property type="match status" value="1"/>
</dbReference>
<keyword evidence="5" id="KW-0175">Coiled coil</keyword>
<reference evidence="7" key="3">
    <citation type="submission" date="2025-09" db="UniProtKB">
        <authorList>
            <consortium name="Ensembl"/>
        </authorList>
    </citation>
    <scope>IDENTIFICATION</scope>
</reference>
<evidence type="ECO:0000256" key="5">
    <source>
        <dbReference type="SAM" id="Coils"/>
    </source>
</evidence>
<accession>A0AAY5KEK7</accession>
<dbReference type="PROSITE" id="PS51041">
    <property type="entry name" value="EMI"/>
    <property type="match status" value="1"/>
</dbReference>
<sequence>MADSGNAKTKVLPTDKICQTQTLPSKNEANGSNKIRRSVVVHDCRFENQEVKQIVLDTSGLDFNDFLQVVSKTFHIPSNETFVLTCTDRKGIDFDQYEELQEGSSLYLLRNEDQVLPQATLERIIFLPHYDTLIRSGMYEYYASEGQKSLPYAFAELIDNALSATSSNTGMRTIDIRLLFDESMGKPAVVIMDNGCGMTSKQLNSWAVYRLSKFTKGKSTFSNDYTQYVRPDPVPRSLNSDISFFGVGGKQAVFYIGQSTRMITKPACSPDVHELVISKEEFERKEQNKEDIYTGFIRNRKTGDSTHVTEEDERFLHGIIQEEAGKPSFTVVVVTGVQLEHITFLKQDFHLWTRELAHLYHYYIHGLNGNDMRASYRNSDCVSNIDIQISLLEKFPKMPRMVNLREIDNDMQTLYINASADSFEFKAYVDTEGTVEGILRYHPFLYDKETYPEDPFATPAVEEEEDDCAVHNHTRAKRPIFECFWNGRLIPYTTVSEFDWCALPKKAGAVPAECYSRISGVLFTNDRFQVSTNKLTFMDLELQLKSKDTLFTRILNGQEQRVKIHKEFLQWLKTCHEKWDKQVKFKGFKGTITRMDVATKKMQFPWATFSSIEWDGKTYKAGQYVKSQKTVPIFFGSIVKFLLYGDHDSDVYATGGQVQIAMEPKALHDEVKTIPISKIDRVVSNAAIKKGIDDELAKLPEKLKVSWPEGNPWTENDVRPAGTPLGPLHVEILNRKGESISRIPSANQNGRKALSVELKIIWHSPNGDVETNFYIAAHASKWAFWFRTMENLIKLGKYTLYLNTILNESNTTVWAGNQLPNFKLDFTITEGSAASFVVGTVNMPLHVGVPFNIPLQLQDEYGHPAPPPPNLKPILECTSLKVSYEGADANGTILLMRGVSAKGTVHNYQSKTHNLNVVLPGLQPDSQTLKISLLPGNPDSLKVTQEDPIIVENGSSASFDVEVHDIAGNLTAHPKLIVRCQFQVIPGLSSVVAVDCSNTGAGTLVLKPITIKNIIGEQMVKATFDIPNQANVTPVLRDLRVVPSTRVSRLEVCCEEGEVSDVMVLKDREKISWIVGDLLENLYYKLYDEAGREVPLSKEMAQMIKVNWTADVNVEELARGKLPNVSVPTLVNEEHFYQISYKDQLVSVDTSFIIVPRPDEPKNLKAKLTETTVRMGEVLQGDIYLELTDQYGNQTPMLNPSCMDSCPLTVDADGLDKESFSYTCQENNLSMLVTGLRFKPCLPGVKELLFKWRDFEEHVTIKVTAGVPAKLVLVDGPQQPLQVLNEQGIETPFVLQLVDAWGNPSPDQRVVVTLRPSSPVLKVKSSLTSQPVDKDGKASFRVDHVKGPKGEYAVAFRGTFTKNPIHGPSVKLMILPDPNKPVKLVVEYDTHSVFPAGGTLPVFSVSVVSEEGSTIKNLNPANISMLMWKGESSGPRPPQGAAQLKCSKPMADEKMDSFYFRDKVIPDHVGKYTIQFVMCMDKTKGLWSHQYVINVVANDPVKLAPDSPPPTPVVTNNNAIASRTLVQDMSLKIMDVYNNPAGLKLSGRVVVTIKTSIGSSEKDQPLFEGKSKSVQFHLANGESHITNLSIMENSPGQDAKEYVLHFRPSISGFSRDKSLEAFELPFHFYNDVQNTKLMSELTRKKDQLNQTINIYKSLFETNRQLITELSNQVQDATNKESRLKSELRRNSINISQLSSIPAVEALISQKTAEMDSIKLQTRRVCSMPDPFKGTPDVLGKIGHLALVEDDDVAKVISWHLLGDMDCVVTTTTEAARKVYDHTQGKQQVMPLDTVFWRNNSNRPLPHIRNGQASFHPIGNPVFARELLIFPENAESCQMVFGNLLGDTILTNDLDSANHYRKGVVQSKMPCPTLLTRQGDRIRSNGKFGGLQNKAPPIEKLRGQVFGAPLPKQYDTLMGQIDLLKQYQQTLQNSIQVKEDLDTHMQYLNSPEMVKKEEEMEGQRKQLKEIETKLASTPVRTPTAGMKRNLEDVGGSSGLYLPTGFVLRSTLFPLLLTFPLMSGTPSRYNQGYNMFQGRAYSGSEQRHRNKNWCAYVVHKNVSCAVVGGTETYVQPESNPCPMPQSDCAQQVRYRTQFRPIYKVGYKLVTELEWRCCPGYQGHDCKDLKGIPFRPTVLRPGPNLLPVPSHVPDTQ</sequence>
<dbReference type="InterPro" id="IPR058616">
    <property type="entry name" value="Ig_SMCHD1_8th"/>
</dbReference>
<dbReference type="InterPro" id="IPR058613">
    <property type="entry name" value="Ig_SMCHD1_4th"/>
</dbReference>
<dbReference type="GO" id="GO:0005524">
    <property type="term" value="F:ATP binding"/>
    <property type="evidence" value="ECO:0007669"/>
    <property type="project" value="InterPro"/>
</dbReference>
<evidence type="ECO:0000256" key="1">
    <source>
        <dbReference type="ARBA" id="ARBA00004286"/>
    </source>
</evidence>
<dbReference type="InterPro" id="IPR058614">
    <property type="entry name" value="Ig_SMCHD1_5th"/>
</dbReference>
<dbReference type="SUPFAM" id="SSF55874">
    <property type="entry name" value="ATPase domain of HSP90 chaperone/DNA topoisomerase II/histidine kinase"/>
    <property type="match status" value="1"/>
</dbReference>
<evidence type="ECO:0000256" key="4">
    <source>
        <dbReference type="ARBA" id="ARBA00023157"/>
    </source>
</evidence>
<protein>
    <recommendedName>
        <fullName evidence="6">EMI domain-containing protein</fullName>
    </recommendedName>
</protein>
<dbReference type="Pfam" id="PF13589">
    <property type="entry name" value="HATPase_c_3"/>
    <property type="match status" value="1"/>
</dbReference>
<feature type="domain" description="EMI" evidence="6">
    <location>
        <begin position="2048"/>
        <end position="2125"/>
    </location>
</feature>
<organism evidence="7 8">
    <name type="scientific">Esox lucius</name>
    <name type="common">Northern pike</name>
    <dbReference type="NCBI Taxonomy" id="8010"/>
    <lineage>
        <taxon>Eukaryota</taxon>
        <taxon>Metazoa</taxon>
        <taxon>Chordata</taxon>
        <taxon>Craniata</taxon>
        <taxon>Vertebrata</taxon>
        <taxon>Euteleostomi</taxon>
        <taxon>Actinopterygii</taxon>
        <taxon>Neopterygii</taxon>
        <taxon>Teleostei</taxon>
        <taxon>Protacanthopterygii</taxon>
        <taxon>Esociformes</taxon>
        <taxon>Esocidae</taxon>
        <taxon>Esox</taxon>
    </lineage>
</organism>
<dbReference type="InterPro" id="IPR038892">
    <property type="entry name" value="SMCHD1"/>
</dbReference>
<reference evidence="7 8" key="1">
    <citation type="submission" date="2020-02" db="EMBL/GenBank/DDBJ databases">
        <title>Esox lucius (northern pike) genome, fEsoLuc1, primary haplotype.</title>
        <authorList>
            <person name="Myers G."/>
            <person name="Karagic N."/>
            <person name="Meyer A."/>
            <person name="Pippel M."/>
            <person name="Reichard M."/>
            <person name="Winkler S."/>
            <person name="Tracey A."/>
            <person name="Sims Y."/>
            <person name="Howe K."/>
            <person name="Rhie A."/>
            <person name="Formenti G."/>
            <person name="Durbin R."/>
            <person name="Fedrigo O."/>
            <person name="Jarvis E.D."/>
        </authorList>
    </citation>
    <scope>NUCLEOTIDE SEQUENCE [LARGE SCALE GENOMIC DNA]</scope>
</reference>
<comment type="subcellular location">
    <subcellularLocation>
        <location evidence="1">Chromosome</location>
    </subcellularLocation>
</comment>
<dbReference type="GO" id="GO:0051276">
    <property type="term" value="P:chromosome organization"/>
    <property type="evidence" value="ECO:0007669"/>
    <property type="project" value="InterPro"/>
</dbReference>
<evidence type="ECO:0000256" key="2">
    <source>
        <dbReference type="ARBA" id="ARBA00022454"/>
    </source>
</evidence>
<dbReference type="GO" id="GO:0006302">
    <property type="term" value="P:double-strand break repair"/>
    <property type="evidence" value="ECO:0007669"/>
    <property type="project" value="InterPro"/>
</dbReference>
<dbReference type="PANTHER" id="PTHR22640">
    <property type="entry name" value="STRUCTURAL MAINTENANCE OF CHROMOSOMES FLEXIBLE HINGE DOMAIN-CONTAINING PROTEIN 1"/>
    <property type="match status" value="1"/>
</dbReference>
<dbReference type="InterPro" id="IPR036890">
    <property type="entry name" value="HATPase_C_sf"/>
</dbReference>
<dbReference type="Pfam" id="PF26198">
    <property type="entry name" value="Ig_SMCHD1_6th"/>
    <property type="match status" value="1"/>
</dbReference>
<dbReference type="InterPro" id="IPR011489">
    <property type="entry name" value="EMI_domain"/>
</dbReference>
<dbReference type="Pfam" id="PF22899">
    <property type="entry name" value="SMCHD1_S5"/>
    <property type="match status" value="1"/>
</dbReference>
<proteinExistence type="predicted"/>
<dbReference type="Pfam" id="PF26196">
    <property type="entry name" value="Ig_SMCHD1_4th"/>
    <property type="match status" value="1"/>
</dbReference>
<dbReference type="InterPro" id="IPR010935">
    <property type="entry name" value="SMC_hinge"/>
</dbReference>
<dbReference type="Pfam" id="PF26194">
    <property type="entry name" value="Ig_SMCHD1_1st"/>
    <property type="match status" value="1"/>
</dbReference>
<dbReference type="Pfam" id="PF26197">
    <property type="entry name" value="Ig_SMCHD1_5th"/>
    <property type="match status" value="1"/>
</dbReference>
<dbReference type="Proteomes" id="UP000265140">
    <property type="component" value="Chromosome 21"/>
</dbReference>
<evidence type="ECO:0000256" key="3">
    <source>
        <dbReference type="ARBA" id="ARBA00022729"/>
    </source>
</evidence>
<dbReference type="Pfam" id="PF26201">
    <property type="entry name" value="Ig_SMCHD1_7th"/>
    <property type="match status" value="1"/>
</dbReference>
<dbReference type="InterPro" id="IPR055109">
    <property type="entry name" value="SMCHD1_S5"/>
</dbReference>
<feature type="coiled-coil region" evidence="5">
    <location>
        <begin position="1638"/>
        <end position="1686"/>
    </location>
</feature>
<dbReference type="Gene3D" id="1.20.1060.20">
    <property type="match status" value="1"/>
</dbReference>
<keyword evidence="8" id="KW-1185">Reference proteome</keyword>
<keyword evidence="4" id="KW-1015">Disulfide bond</keyword>
<dbReference type="SUPFAM" id="SSF75553">
    <property type="entry name" value="Smc hinge domain"/>
    <property type="match status" value="1"/>
</dbReference>
<dbReference type="InterPro" id="IPR058612">
    <property type="entry name" value="Ig_SMCHD1_2nd"/>
</dbReference>
<dbReference type="Gene3D" id="3.30.565.10">
    <property type="entry name" value="Histidine kinase-like ATPase, C-terminal domain"/>
    <property type="match status" value="1"/>
</dbReference>
<evidence type="ECO:0000313" key="7">
    <source>
        <dbReference type="Ensembl" id="ENSELUP00000087539.1"/>
    </source>
</evidence>
<dbReference type="InterPro" id="IPR058617">
    <property type="entry name" value="Ig_SMCHD1_7th"/>
</dbReference>
<dbReference type="GO" id="GO:0005694">
    <property type="term" value="C:chromosome"/>
    <property type="evidence" value="ECO:0007669"/>
    <property type="project" value="UniProtKB-SubCell"/>
</dbReference>